<comment type="cofactor">
    <cofactor evidence="8">
        <name>Zn(2+)</name>
        <dbReference type="ChEBI" id="CHEBI:29105"/>
    </cofactor>
</comment>
<feature type="binding site" evidence="7">
    <location>
        <position position="23"/>
    </location>
    <ligand>
        <name>Ca(2+)</name>
        <dbReference type="ChEBI" id="CHEBI:29108"/>
    </ligand>
</feature>
<comment type="function">
    <text evidence="9">Hydrolyzes the sphingolipid ceramide into sphingosine and free fatty acid.</text>
</comment>
<dbReference type="Pfam" id="PF05875">
    <property type="entry name" value="Ceramidase"/>
    <property type="match status" value="1"/>
</dbReference>
<dbReference type="GO" id="GO:0071602">
    <property type="term" value="P:phytosphingosine biosynthetic process"/>
    <property type="evidence" value="ECO:0007669"/>
    <property type="project" value="TreeGrafter"/>
</dbReference>
<keyword evidence="4 9" id="KW-0378">Hydrolase</keyword>
<evidence type="ECO:0000256" key="7">
    <source>
        <dbReference type="PIRSR" id="PIRSR608901-1"/>
    </source>
</evidence>
<feature type="transmembrane region" description="Helical" evidence="9">
    <location>
        <begin position="176"/>
        <end position="193"/>
    </location>
</feature>
<evidence type="ECO:0000256" key="1">
    <source>
        <dbReference type="ARBA" id="ARBA00004141"/>
    </source>
</evidence>
<keyword evidence="6 9" id="KW-0472">Membrane</keyword>
<dbReference type="PANTHER" id="PTHR46187">
    <property type="entry name" value="ALKALINE CERAMIDASE 3"/>
    <property type="match status" value="1"/>
</dbReference>
<keyword evidence="3 9" id="KW-0812">Transmembrane</keyword>
<evidence type="ECO:0000313" key="10">
    <source>
        <dbReference type="EMBL" id="JAS22623.1"/>
    </source>
</evidence>
<evidence type="ECO:0000256" key="6">
    <source>
        <dbReference type="ARBA" id="ARBA00023136"/>
    </source>
</evidence>
<feature type="transmembrane region" description="Helical" evidence="9">
    <location>
        <begin position="33"/>
        <end position="51"/>
    </location>
</feature>
<dbReference type="GO" id="GO:0016811">
    <property type="term" value="F:hydrolase activity, acting on carbon-nitrogen (but not peptide) bonds, in linear amides"/>
    <property type="evidence" value="ECO:0007669"/>
    <property type="project" value="InterPro"/>
</dbReference>
<feature type="binding site" evidence="7">
    <location>
        <position position="18"/>
    </location>
    <ligand>
        <name>Ca(2+)</name>
        <dbReference type="ChEBI" id="CHEBI:29108"/>
    </ligand>
</feature>
<feature type="transmembrane region" description="Helical" evidence="9">
    <location>
        <begin position="63"/>
        <end position="83"/>
    </location>
</feature>
<dbReference type="PANTHER" id="PTHR46187:SF3">
    <property type="entry name" value="ALKALINE CERAMIDASE 3"/>
    <property type="match status" value="1"/>
</dbReference>
<evidence type="ECO:0000256" key="5">
    <source>
        <dbReference type="ARBA" id="ARBA00022989"/>
    </source>
</evidence>
<sequence>MAPTEKLGYWGVPTSTIDWCENNYEVNYYVAEMWNTVSNLMMILPSLWGMFEVLRKGFDRRFVFCNFLLLVVGIGSWAFHMTLLYRMQLFDELPMVYGTCVHVYCLYEIQNPRRTHSYNLIIIGILTTYAIGFTTVYLLCPQPLIQHTSYGILVIISFYFEYSIIREEKCKTCQKLFLMSVPTYLFGFLLWNIDKLFCTNLTLLRRNLPKALSPVTQLHAWWHIFAGYGTYVQILFCIHSRHDFRKKKNDLYDLEVLPFASSLRWVQKLKTQ</sequence>
<evidence type="ECO:0000256" key="4">
    <source>
        <dbReference type="ARBA" id="ARBA00022801"/>
    </source>
</evidence>
<feature type="binding site" evidence="7">
    <location>
        <position position="32"/>
    </location>
    <ligand>
        <name>Ca(2+)</name>
        <dbReference type="ChEBI" id="CHEBI:29108"/>
    </ligand>
</feature>
<dbReference type="AlphaFoldDB" id="A0A1B6DAA4"/>
<feature type="transmembrane region" description="Helical" evidence="9">
    <location>
        <begin position="220"/>
        <end position="238"/>
    </location>
</feature>
<protein>
    <recommendedName>
        <fullName evidence="9">Alkaline ceramidase</fullName>
        <ecNumber evidence="9">3.5.1.-</ecNumber>
    </recommendedName>
</protein>
<keyword evidence="7" id="KW-0106">Calcium</keyword>
<organism evidence="10">
    <name type="scientific">Clastoptera arizonana</name>
    <name type="common">Arizona spittle bug</name>
    <dbReference type="NCBI Taxonomy" id="38151"/>
    <lineage>
        <taxon>Eukaryota</taxon>
        <taxon>Metazoa</taxon>
        <taxon>Ecdysozoa</taxon>
        <taxon>Arthropoda</taxon>
        <taxon>Hexapoda</taxon>
        <taxon>Insecta</taxon>
        <taxon>Pterygota</taxon>
        <taxon>Neoptera</taxon>
        <taxon>Paraneoptera</taxon>
        <taxon>Hemiptera</taxon>
        <taxon>Auchenorrhyncha</taxon>
        <taxon>Cercopoidea</taxon>
        <taxon>Clastopteridae</taxon>
        <taxon>Clastoptera</taxon>
    </lineage>
</organism>
<feature type="binding site" evidence="8">
    <location>
        <position position="219"/>
    </location>
    <ligand>
        <name>Zn(2+)</name>
        <dbReference type="ChEBI" id="CHEBI:29105"/>
        <note>catalytic</note>
    </ligand>
</feature>
<name>A0A1B6DAA4_9HEMI</name>
<proteinExistence type="inferred from homology"/>
<dbReference type="GO" id="GO:0006672">
    <property type="term" value="P:ceramide metabolic process"/>
    <property type="evidence" value="ECO:0007669"/>
    <property type="project" value="InterPro"/>
</dbReference>
<feature type="binding site" evidence="8">
    <location>
        <position position="223"/>
    </location>
    <ligand>
        <name>Zn(2+)</name>
        <dbReference type="ChEBI" id="CHEBI:29105"/>
        <note>catalytic</note>
    </ligand>
</feature>
<gene>
    <name evidence="10" type="ORF">g.9713</name>
</gene>
<dbReference type="GO" id="GO:0005789">
    <property type="term" value="C:endoplasmic reticulum membrane"/>
    <property type="evidence" value="ECO:0007669"/>
    <property type="project" value="TreeGrafter"/>
</dbReference>
<feature type="binding site" evidence="8">
    <location>
        <position position="80"/>
    </location>
    <ligand>
        <name>Zn(2+)</name>
        <dbReference type="ChEBI" id="CHEBI:29105"/>
        <note>catalytic</note>
    </ligand>
</feature>
<dbReference type="EC" id="3.5.1.-" evidence="9"/>
<reference evidence="10" key="1">
    <citation type="submission" date="2015-12" db="EMBL/GenBank/DDBJ databases">
        <title>De novo transcriptome assembly of four potential Pierce s Disease insect vectors from Arizona vineyards.</title>
        <authorList>
            <person name="Tassone E.E."/>
        </authorList>
    </citation>
    <scope>NUCLEOTIDE SEQUENCE</scope>
</reference>
<accession>A0A1B6DAA4</accession>
<keyword evidence="8" id="KW-0862">Zinc</keyword>
<dbReference type="GO" id="GO:0046872">
    <property type="term" value="F:metal ion binding"/>
    <property type="evidence" value="ECO:0007669"/>
    <property type="project" value="UniProtKB-KW"/>
</dbReference>
<keyword evidence="5 9" id="KW-1133">Transmembrane helix</keyword>
<comment type="subcellular location">
    <subcellularLocation>
        <location evidence="1">Membrane</location>
        <topology evidence="1">Multi-pass membrane protein</topology>
    </subcellularLocation>
</comment>
<keyword evidence="9" id="KW-0443">Lipid metabolism</keyword>
<feature type="transmembrane region" description="Helical" evidence="9">
    <location>
        <begin position="145"/>
        <end position="164"/>
    </location>
</feature>
<evidence type="ECO:0000256" key="9">
    <source>
        <dbReference type="RuleBase" id="RU364079"/>
    </source>
</evidence>
<dbReference type="EMBL" id="GEDC01014675">
    <property type="protein sequence ID" value="JAS22623.1"/>
    <property type="molecule type" value="Transcribed_RNA"/>
</dbReference>
<comment type="similarity">
    <text evidence="2 9">Belongs to the alkaline ceramidase family.</text>
</comment>
<feature type="transmembrane region" description="Helical" evidence="9">
    <location>
        <begin position="89"/>
        <end position="107"/>
    </location>
</feature>
<evidence type="ECO:0000256" key="2">
    <source>
        <dbReference type="ARBA" id="ARBA00009780"/>
    </source>
</evidence>
<feature type="binding site" evidence="7">
    <location>
        <position position="19"/>
    </location>
    <ligand>
        <name>Ca(2+)</name>
        <dbReference type="ChEBI" id="CHEBI:29108"/>
    </ligand>
</feature>
<feature type="binding site" evidence="7">
    <location>
        <position position="21"/>
    </location>
    <ligand>
        <name>Ca(2+)</name>
        <dbReference type="ChEBI" id="CHEBI:29108"/>
    </ligand>
</feature>
<dbReference type="InterPro" id="IPR008901">
    <property type="entry name" value="ACER"/>
</dbReference>
<evidence type="ECO:0000256" key="8">
    <source>
        <dbReference type="PIRSR" id="PIRSR608901-2"/>
    </source>
</evidence>
<evidence type="ECO:0000256" key="3">
    <source>
        <dbReference type="ARBA" id="ARBA00022692"/>
    </source>
</evidence>
<feature type="transmembrane region" description="Helical" evidence="9">
    <location>
        <begin position="119"/>
        <end position="139"/>
    </location>
</feature>
<keyword evidence="7" id="KW-0479">Metal-binding</keyword>